<comment type="caution">
    <text evidence="1">The sequence shown here is derived from an EMBL/GenBank/DDBJ whole genome shotgun (WGS) entry which is preliminary data.</text>
</comment>
<proteinExistence type="predicted"/>
<evidence type="ECO:0000313" key="2">
    <source>
        <dbReference type="Proteomes" id="UP001054945"/>
    </source>
</evidence>
<sequence length="101" mass="11626">MDCWQLTILQEMVRVASHVTIYHDYGHVISPFPRNGHIFRTRMVRLRWENTPATDGPVLRAGASETFTSAPRPSVPFPDRPQKVFWTHNSESYRACATSCH</sequence>
<gene>
    <name evidence="1" type="ORF">CEXT_788851</name>
</gene>
<protein>
    <submittedName>
        <fullName evidence="1">Uncharacterized protein</fullName>
    </submittedName>
</protein>
<keyword evidence="2" id="KW-1185">Reference proteome</keyword>
<name>A0AAV4WTS7_CAEEX</name>
<dbReference type="Proteomes" id="UP001054945">
    <property type="component" value="Unassembled WGS sequence"/>
</dbReference>
<dbReference type="AlphaFoldDB" id="A0AAV4WTS7"/>
<evidence type="ECO:0000313" key="1">
    <source>
        <dbReference type="EMBL" id="GIY85907.1"/>
    </source>
</evidence>
<accession>A0AAV4WTS7</accession>
<organism evidence="1 2">
    <name type="scientific">Caerostris extrusa</name>
    <name type="common">Bark spider</name>
    <name type="synonym">Caerostris bankana</name>
    <dbReference type="NCBI Taxonomy" id="172846"/>
    <lineage>
        <taxon>Eukaryota</taxon>
        <taxon>Metazoa</taxon>
        <taxon>Ecdysozoa</taxon>
        <taxon>Arthropoda</taxon>
        <taxon>Chelicerata</taxon>
        <taxon>Arachnida</taxon>
        <taxon>Araneae</taxon>
        <taxon>Araneomorphae</taxon>
        <taxon>Entelegynae</taxon>
        <taxon>Araneoidea</taxon>
        <taxon>Araneidae</taxon>
        <taxon>Caerostris</taxon>
    </lineage>
</organism>
<dbReference type="EMBL" id="BPLR01016711">
    <property type="protein sequence ID" value="GIY85907.1"/>
    <property type="molecule type" value="Genomic_DNA"/>
</dbReference>
<reference evidence="1 2" key="1">
    <citation type="submission" date="2021-06" db="EMBL/GenBank/DDBJ databases">
        <title>Caerostris extrusa draft genome.</title>
        <authorList>
            <person name="Kono N."/>
            <person name="Arakawa K."/>
        </authorList>
    </citation>
    <scope>NUCLEOTIDE SEQUENCE [LARGE SCALE GENOMIC DNA]</scope>
</reference>